<comment type="catalytic activity">
    <reaction evidence="9 10">
        <text>D-gluconate + ATP = 6-phospho-D-gluconate + ADP + H(+)</text>
        <dbReference type="Rhea" id="RHEA:19433"/>
        <dbReference type="ChEBI" id="CHEBI:15378"/>
        <dbReference type="ChEBI" id="CHEBI:18391"/>
        <dbReference type="ChEBI" id="CHEBI:30616"/>
        <dbReference type="ChEBI" id="CHEBI:58759"/>
        <dbReference type="ChEBI" id="CHEBI:456216"/>
        <dbReference type="EC" id="2.7.1.12"/>
    </reaction>
</comment>
<dbReference type="GO" id="GO:0005524">
    <property type="term" value="F:ATP binding"/>
    <property type="evidence" value="ECO:0007669"/>
    <property type="project" value="UniProtKB-KW"/>
</dbReference>
<gene>
    <name evidence="11" type="ORF">FHX33_003011</name>
</gene>
<keyword evidence="5 10" id="KW-0547">Nucleotide-binding</keyword>
<accession>A0A7W4YJM0</accession>
<evidence type="ECO:0000256" key="9">
    <source>
        <dbReference type="ARBA" id="ARBA00048090"/>
    </source>
</evidence>
<dbReference type="Pfam" id="PF13671">
    <property type="entry name" value="AAA_33"/>
    <property type="match status" value="1"/>
</dbReference>
<dbReference type="PANTHER" id="PTHR43442">
    <property type="entry name" value="GLUCONOKINASE-RELATED"/>
    <property type="match status" value="1"/>
</dbReference>
<dbReference type="GO" id="GO:0019521">
    <property type="term" value="P:D-gluconate metabolic process"/>
    <property type="evidence" value="ECO:0007669"/>
    <property type="project" value="UniProtKB-KW"/>
</dbReference>
<dbReference type="AlphaFoldDB" id="A0A7W4YJM0"/>
<evidence type="ECO:0000256" key="6">
    <source>
        <dbReference type="ARBA" id="ARBA00022777"/>
    </source>
</evidence>
<evidence type="ECO:0000256" key="3">
    <source>
        <dbReference type="ARBA" id="ARBA00012054"/>
    </source>
</evidence>
<comment type="similarity">
    <text evidence="2 10">Belongs to the gluconokinase GntK/GntV family.</text>
</comment>
<evidence type="ECO:0000313" key="11">
    <source>
        <dbReference type="EMBL" id="MBB2968241.1"/>
    </source>
</evidence>
<organism evidence="11 12">
    <name type="scientific">Leifsonia aquatica</name>
    <name type="common">Corynebacterium aquaticum</name>
    <dbReference type="NCBI Taxonomy" id="144185"/>
    <lineage>
        <taxon>Bacteria</taxon>
        <taxon>Bacillati</taxon>
        <taxon>Actinomycetota</taxon>
        <taxon>Actinomycetes</taxon>
        <taxon>Micrococcales</taxon>
        <taxon>Microbacteriaceae</taxon>
        <taxon>Leifsonia</taxon>
    </lineage>
</organism>
<keyword evidence="4 10" id="KW-0808">Transferase</keyword>
<keyword evidence="7 10" id="KW-0067">ATP-binding</keyword>
<name>A0A7W4YJM0_LEIAQ</name>
<keyword evidence="12" id="KW-1185">Reference proteome</keyword>
<evidence type="ECO:0000256" key="10">
    <source>
        <dbReference type="RuleBase" id="RU363066"/>
    </source>
</evidence>
<dbReference type="CDD" id="cd02021">
    <property type="entry name" value="GntK"/>
    <property type="match status" value="1"/>
</dbReference>
<evidence type="ECO:0000256" key="4">
    <source>
        <dbReference type="ARBA" id="ARBA00022679"/>
    </source>
</evidence>
<evidence type="ECO:0000256" key="2">
    <source>
        <dbReference type="ARBA" id="ARBA00008420"/>
    </source>
</evidence>
<keyword evidence="8" id="KW-0311">Gluconate utilization</keyword>
<dbReference type="FunFam" id="3.40.50.300:FF:000522">
    <property type="entry name" value="Gluconokinase"/>
    <property type="match status" value="1"/>
</dbReference>
<dbReference type="PANTHER" id="PTHR43442:SF3">
    <property type="entry name" value="GLUCONOKINASE-RELATED"/>
    <property type="match status" value="1"/>
</dbReference>
<dbReference type="GO" id="GO:0005737">
    <property type="term" value="C:cytoplasm"/>
    <property type="evidence" value="ECO:0007669"/>
    <property type="project" value="TreeGrafter"/>
</dbReference>
<evidence type="ECO:0000256" key="5">
    <source>
        <dbReference type="ARBA" id="ARBA00022741"/>
    </source>
</evidence>
<dbReference type="Proteomes" id="UP000538196">
    <property type="component" value="Unassembled WGS sequence"/>
</dbReference>
<keyword evidence="6 10" id="KW-0418">Kinase</keyword>
<dbReference type="GO" id="GO:0046316">
    <property type="term" value="F:gluconokinase activity"/>
    <property type="evidence" value="ECO:0007669"/>
    <property type="project" value="UniProtKB-EC"/>
</dbReference>
<dbReference type="InterPro" id="IPR027417">
    <property type="entry name" value="P-loop_NTPase"/>
</dbReference>
<evidence type="ECO:0000256" key="7">
    <source>
        <dbReference type="ARBA" id="ARBA00022840"/>
    </source>
</evidence>
<evidence type="ECO:0000256" key="1">
    <source>
        <dbReference type="ARBA" id="ARBA00004761"/>
    </source>
</evidence>
<dbReference type="PRINTS" id="PR01100">
    <property type="entry name" value="SHIKIMTKNASE"/>
</dbReference>
<dbReference type="EC" id="2.7.1.12" evidence="3 10"/>
<reference evidence="11 12" key="1">
    <citation type="submission" date="2020-08" db="EMBL/GenBank/DDBJ databases">
        <title>Sequencing the genomes of 1000 actinobacteria strains.</title>
        <authorList>
            <person name="Klenk H.-P."/>
        </authorList>
    </citation>
    <scope>NUCLEOTIDE SEQUENCE [LARGE SCALE GENOMIC DNA]</scope>
    <source>
        <strain evidence="11 12">DSM 20146</strain>
    </source>
</reference>
<protein>
    <recommendedName>
        <fullName evidence="3 10">Gluconokinase</fullName>
        <ecNumber evidence="3 10">2.7.1.12</ecNumber>
    </recommendedName>
</protein>
<dbReference type="InterPro" id="IPR006001">
    <property type="entry name" value="Therm_gnt_kin"/>
</dbReference>
<evidence type="ECO:0000256" key="8">
    <source>
        <dbReference type="ARBA" id="ARBA00023064"/>
    </source>
</evidence>
<dbReference type="RefSeq" id="WP_021764653.1">
    <property type="nucleotide sequence ID" value="NZ_JACHVP010000003.1"/>
</dbReference>
<sequence length="176" mass="18160">MGAPGLGEVSVVVMGVSGSGKSVVGAQLAAVTGHVFVDADDLHPPANIDKMMRGEPLDDTDRAPWLDAVGDVLATGGVVVACSALRRAYRDRLLSRAPHAVFLELAADPAVIRARMGARRDHFMPVALLDSQLAALEPLGADEPGVRLDATGDVEQIVAAAVAATVTLSGRGAYTR</sequence>
<dbReference type="SUPFAM" id="SSF52540">
    <property type="entry name" value="P-loop containing nucleoside triphosphate hydrolases"/>
    <property type="match status" value="1"/>
</dbReference>
<dbReference type="Gene3D" id="3.40.50.300">
    <property type="entry name" value="P-loop containing nucleotide triphosphate hydrolases"/>
    <property type="match status" value="1"/>
</dbReference>
<dbReference type="NCBIfam" id="TIGR01313">
    <property type="entry name" value="therm_gnt_kin"/>
    <property type="match status" value="1"/>
</dbReference>
<evidence type="ECO:0000313" key="12">
    <source>
        <dbReference type="Proteomes" id="UP000538196"/>
    </source>
</evidence>
<comment type="caution">
    <text evidence="11">The sequence shown here is derived from an EMBL/GenBank/DDBJ whole genome shotgun (WGS) entry which is preliminary data.</text>
</comment>
<comment type="pathway">
    <text evidence="1">Carbohydrate acid metabolism.</text>
</comment>
<dbReference type="EMBL" id="JACHVP010000003">
    <property type="protein sequence ID" value="MBB2968241.1"/>
    <property type="molecule type" value="Genomic_DNA"/>
</dbReference>
<proteinExistence type="inferred from homology"/>